<sequence>MTLWTCVLLVVLLLAAGESQAQQGVCGQAPLNTRIVGGQNAAPGSWPWQVSMRYQGSHVCGGSLINNRWVLSAAHCFALISTNPSRWTMVLGLQTQQGTNPNSVSVSVSSITVNPNYNGNTNDNDLSLVQLSSTVSFSDYIQPICLAAAGSTLYNGTETWVTGWGNIQSGVSLPSPGTLQEVQVPVVGNRQCNCLYGPGSITDNMLCAGLLAGGKDSCQGDSGGPLVVKQGSVWVQAGIVSFGQGCAQPKYPGVYTRVSQYQSWISSVITSNLPGFVTYSSSGTNGDNSVSCPGLPPLTTTVPPSPYVCGQAPLNNGSSSSDLAAEGAWPWQVSLQRGGVHVCGGSLISRSVVMSAADCFNSSQINSSEWTAVLGRLKQNGSNPFQVSLGVSGVTLSNLTGSNIALLRLATAVTLTNYVRPVCVDLNKPAVSSGSQCWVTGWGSGQGGAGQVLQQLQTTVVSCGNISSADYICTSAVDLRQGFAGGPLVCQQAGSWLQVAVVMMENINTTVLSDSTTSSSNSSSTVNSTVTNSTNVTYNSSTISNSTSNSTGTTSTNRIGVKASSSPVQVFSTTSRFSSFVIQNVVDLPPSTFTSGVISSTVSGTINGANGSPSLPLVLSLFPPLLSLILLTPWGH</sequence>
<dbReference type="Ensembl" id="ENSSFOT00015010865.2">
    <property type="protein sequence ID" value="ENSSFOP00015010718.2"/>
    <property type="gene ID" value="ENSSFOG00015006793.2"/>
</dbReference>
<dbReference type="PRINTS" id="PR00722">
    <property type="entry name" value="CHYMOTRYPSIN"/>
</dbReference>
<dbReference type="GeneTree" id="ENSGT00940000163009"/>
<keyword evidence="2 9" id="KW-0732">Signal</keyword>
<dbReference type="FunFam" id="2.40.10.10:FF:000057">
    <property type="entry name" value="Zgc:100868"/>
    <property type="match status" value="1"/>
</dbReference>
<accession>A0A8C9RBY0</accession>
<feature type="signal peptide" evidence="9">
    <location>
        <begin position="1"/>
        <end position="21"/>
    </location>
</feature>
<dbReference type="PANTHER" id="PTHR24253:SF144">
    <property type="entry name" value="CHYMOTRYPSIN-LIKE PROTEASE CTRL-1-RELATED"/>
    <property type="match status" value="1"/>
</dbReference>
<dbReference type="RefSeq" id="XP_029109737.1">
    <property type="nucleotide sequence ID" value="XM_029253904.1"/>
</dbReference>
<dbReference type="GO" id="GO:0006508">
    <property type="term" value="P:proteolysis"/>
    <property type="evidence" value="ECO:0007669"/>
    <property type="project" value="UniProtKB-KW"/>
</dbReference>
<keyword evidence="4 7" id="KW-0720">Serine protease</keyword>
<evidence type="ECO:0000313" key="12">
    <source>
        <dbReference type="Proteomes" id="UP000694397"/>
    </source>
</evidence>
<evidence type="ECO:0000256" key="3">
    <source>
        <dbReference type="ARBA" id="ARBA00022801"/>
    </source>
</evidence>
<proteinExistence type="predicted"/>
<dbReference type="CDD" id="cd00190">
    <property type="entry name" value="Tryp_SPc"/>
    <property type="match status" value="1"/>
</dbReference>
<dbReference type="PROSITE" id="PS50240">
    <property type="entry name" value="TRYPSIN_DOM"/>
    <property type="match status" value="2"/>
</dbReference>
<dbReference type="SMART" id="SM00020">
    <property type="entry name" value="Tryp_SPc"/>
    <property type="match status" value="2"/>
</dbReference>
<dbReference type="AlphaFoldDB" id="A0A8C9RBY0"/>
<keyword evidence="12" id="KW-1185">Reference proteome</keyword>
<reference evidence="11 12" key="1">
    <citation type="submission" date="2019-04" db="EMBL/GenBank/DDBJ databases">
        <authorList>
            <consortium name="Wellcome Sanger Institute Data Sharing"/>
        </authorList>
    </citation>
    <scope>NUCLEOTIDE SEQUENCE [LARGE SCALE GENOMIC DNA]</scope>
</reference>
<dbReference type="InterPro" id="IPR033116">
    <property type="entry name" value="TRYPSIN_SER"/>
</dbReference>
<feature type="domain" description="Peptidase S1" evidence="10">
    <location>
        <begin position="314"/>
        <end position="586"/>
    </location>
</feature>
<organism evidence="11 12">
    <name type="scientific">Scleropages formosus</name>
    <name type="common">Asian bonytongue</name>
    <name type="synonym">Osteoglossum formosum</name>
    <dbReference type="NCBI Taxonomy" id="113540"/>
    <lineage>
        <taxon>Eukaryota</taxon>
        <taxon>Metazoa</taxon>
        <taxon>Chordata</taxon>
        <taxon>Craniata</taxon>
        <taxon>Vertebrata</taxon>
        <taxon>Euteleostomi</taxon>
        <taxon>Actinopterygii</taxon>
        <taxon>Neopterygii</taxon>
        <taxon>Teleostei</taxon>
        <taxon>Osteoglossocephala</taxon>
        <taxon>Osteoglossomorpha</taxon>
        <taxon>Osteoglossiformes</taxon>
        <taxon>Osteoglossidae</taxon>
        <taxon>Scleropages</taxon>
    </lineage>
</organism>
<evidence type="ECO:0000256" key="4">
    <source>
        <dbReference type="ARBA" id="ARBA00022825"/>
    </source>
</evidence>
<dbReference type="InterPro" id="IPR009003">
    <property type="entry name" value="Peptidase_S1_PA"/>
</dbReference>
<dbReference type="PROSITE" id="PS00135">
    <property type="entry name" value="TRYPSIN_SER"/>
    <property type="match status" value="1"/>
</dbReference>
<keyword evidence="6" id="KW-0325">Glycoprotein</keyword>
<evidence type="ECO:0000256" key="9">
    <source>
        <dbReference type="SAM" id="SignalP"/>
    </source>
</evidence>
<evidence type="ECO:0000256" key="2">
    <source>
        <dbReference type="ARBA" id="ARBA00022729"/>
    </source>
</evidence>
<dbReference type="InterPro" id="IPR018114">
    <property type="entry name" value="TRYPSIN_HIS"/>
</dbReference>
<dbReference type="Proteomes" id="UP000694397">
    <property type="component" value="Chromosome 8"/>
</dbReference>
<dbReference type="GeneID" id="108930309"/>
<feature type="chain" id="PRO_5034532552" evidence="9">
    <location>
        <begin position="22"/>
        <end position="636"/>
    </location>
</feature>
<dbReference type="PROSITE" id="PS00134">
    <property type="entry name" value="TRYPSIN_HIS"/>
    <property type="match status" value="1"/>
</dbReference>
<keyword evidence="3 7" id="KW-0378">Hydrolase</keyword>
<keyword evidence="5" id="KW-1015">Disulfide bond</keyword>
<reference evidence="11" key="2">
    <citation type="submission" date="2025-08" db="UniProtKB">
        <authorList>
            <consortium name="Ensembl"/>
        </authorList>
    </citation>
    <scope>IDENTIFICATION</scope>
</reference>
<feature type="region of interest" description="Disordered" evidence="8">
    <location>
        <begin position="540"/>
        <end position="559"/>
    </location>
</feature>
<dbReference type="FunFam" id="2.40.10.10:FF:000068">
    <property type="entry name" value="transmembrane protease serine 2"/>
    <property type="match status" value="1"/>
</dbReference>
<evidence type="ECO:0000256" key="7">
    <source>
        <dbReference type="RuleBase" id="RU363034"/>
    </source>
</evidence>
<dbReference type="InterPro" id="IPR043504">
    <property type="entry name" value="Peptidase_S1_PA_chymotrypsin"/>
</dbReference>
<evidence type="ECO:0000256" key="1">
    <source>
        <dbReference type="ARBA" id="ARBA00022670"/>
    </source>
</evidence>
<feature type="compositionally biased region" description="Low complexity" evidence="8">
    <location>
        <begin position="540"/>
        <end position="557"/>
    </location>
</feature>
<name>A0A8C9RBY0_SCLFO</name>
<dbReference type="SUPFAM" id="SSF50494">
    <property type="entry name" value="Trypsin-like serine proteases"/>
    <property type="match status" value="2"/>
</dbReference>
<dbReference type="PANTHER" id="PTHR24253">
    <property type="entry name" value="TRANSMEMBRANE PROTEASE SERINE"/>
    <property type="match status" value="1"/>
</dbReference>
<evidence type="ECO:0000313" key="11">
    <source>
        <dbReference type="Ensembl" id="ENSSFOP00015010718.2"/>
    </source>
</evidence>
<protein>
    <submittedName>
        <fullName evidence="11">Zgc:100868</fullName>
    </submittedName>
</protein>
<feature type="domain" description="Peptidase S1" evidence="10">
    <location>
        <begin position="35"/>
        <end position="270"/>
    </location>
</feature>
<evidence type="ECO:0000256" key="5">
    <source>
        <dbReference type="ARBA" id="ARBA00023157"/>
    </source>
</evidence>
<keyword evidence="1 7" id="KW-0645">Protease</keyword>
<dbReference type="OrthoDB" id="10002959at2759"/>
<gene>
    <name evidence="11" type="primary">LOC108930309</name>
</gene>
<dbReference type="KEGG" id="sfm:108930309"/>
<evidence type="ECO:0000256" key="6">
    <source>
        <dbReference type="ARBA" id="ARBA00023180"/>
    </source>
</evidence>
<dbReference type="InterPro" id="IPR001314">
    <property type="entry name" value="Peptidase_S1A"/>
</dbReference>
<dbReference type="GO" id="GO:0004252">
    <property type="term" value="F:serine-type endopeptidase activity"/>
    <property type="evidence" value="ECO:0007669"/>
    <property type="project" value="InterPro"/>
</dbReference>
<dbReference type="InterPro" id="IPR001254">
    <property type="entry name" value="Trypsin_dom"/>
</dbReference>
<dbReference type="Pfam" id="PF00089">
    <property type="entry name" value="Trypsin"/>
    <property type="match status" value="2"/>
</dbReference>
<dbReference type="Gene3D" id="2.40.10.10">
    <property type="entry name" value="Trypsin-like serine proteases"/>
    <property type="match status" value="3"/>
</dbReference>
<reference evidence="11" key="3">
    <citation type="submission" date="2025-09" db="UniProtKB">
        <authorList>
            <consortium name="Ensembl"/>
        </authorList>
    </citation>
    <scope>IDENTIFICATION</scope>
</reference>
<evidence type="ECO:0000256" key="8">
    <source>
        <dbReference type="SAM" id="MobiDB-lite"/>
    </source>
</evidence>
<evidence type="ECO:0000259" key="10">
    <source>
        <dbReference type="PROSITE" id="PS50240"/>
    </source>
</evidence>